<organism evidence="1 2">
    <name type="scientific">Brassica cretica</name>
    <name type="common">Mustard</name>
    <dbReference type="NCBI Taxonomy" id="69181"/>
    <lineage>
        <taxon>Eukaryota</taxon>
        <taxon>Viridiplantae</taxon>
        <taxon>Streptophyta</taxon>
        <taxon>Embryophyta</taxon>
        <taxon>Tracheophyta</taxon>
        <taxon>Spermatophyta</taxon>
        <taxon>Magnoliopsida</taxon>
        <taxon>eudicotyledons</taxon>
        <taxon>Gunneridae</taxon>
        <taxon>Pentapetalae</taxon>
        <taxon>rosids</taxon>
        <taxon>malvids</taxon>
        <taxon>Brassicales</taxon>
        <taxon>Brassicaceae</taxon>
        <taxon>Brassiceae</taxon>
        <taxon>Brassica</taxon>
    </lineage>
</organism>
<dbReference type="EMBL" id="QGKW02002228">
    <property type="protein sequence ID" value="KAF2536781.1"/>
    <property type="molecule type" value="Genomic_DNA"/>
</dbReference>
<comment type="caution">
    <text evidence="1">The sequence shown here is derived from an EMBL/GenBank/DDBJ whole genome shotgun (WGS) entry which is preliminary data.</text>
</comment>
<proteinExistence type="predicted"/>
<reference evidence="1" key="1">
    <citation type="submission" date="2019-12" db="EMBL/GenBank/DDBJ databases">
        <title>Genome sequencing and annotation of Brassica cretica.</title>
        <authorList>
            <person name="Studholme D.J."/>
            <person name="Sarris P.F."/>
        </authorList>
    </citation>
    <scope>NUCLEOTIDE SEQUENCE</scope>
    <source>
        <strain evidence="1">PFS-001/15</strain>
        <tissue evidence="1">Leaf</tissue>
    </source>
</reference>
<gene>
    <name evidence="1" type="ORF">F2Q68_00020679</name>
</gene>
<accession>A0A8S9FUB5</accession>
<evidence type="ECO:0000313" key="2">
    <source>
        <dbReference type="Proteomes" id="UP000712281"/>
    </source>
</evidence>
<evidence type="ECO:0000313" key="1">
    <source>
        <dbReference type="EMBL" id="KAF2536781.1"/>
    </source>
</evidence>
<dbReference type="AlphaFoldDB" id="A0A8S9FUB5"/>
<dbReference type="Proteomes" id="UP000712281">
    <property type="component" value="Unassembled WGS sequence"/>
</dbReference>
<protein>
    <submittedName>
        <fullName evidence="1">Uncharacterized protein</fullName>
    </submittedName>
</protein>
<name>A0A8S9FUB5_BRACR</name>
<sequence>MGAFLEVRSFLLEFVLEGSAKLVWIEIGSGHRRIVCPRDDSRLELRLVLGSMSD</sequence>